<keyword evidence="6 11" id="KW-0812">Transmembrane</keyword>
<evidence type="ECO:0000259" key="12">
    <source>
        <dbReference type="PROSITE" id="PS50109"/>
    </source>
</evidence>
<sequence length="472" mass="50673">MRFTGYRRLALGTRLALGLGVLALVVFAVVGTVMAGRMEAYLAAKLDEQVGRSQQDLEKEIHRTGKLTKNVYGWFAAVYRVEGGRATLEPSSVQPDPELPADPSELAEVAAATTGSEPVFRTEYLKGHGTYRLRGCPLGNGQVLVSAAPMNDITTTVRQLVLVEVATFLLALVALVVAGRAVLRRGLQPLSDMAKTARAITSHDLTDSARLPVRAAGGNGGVEVEELRTAFNTMLEHIDTSLAARTAAEQRLRRFVADASHELRTPLTSIRGYADLFRYAAANAPEEREAHLEKLRSEAARMSVLLDDLLLLARLDSAEAETPVRPEDDDLARLVRDSADAFGAARPDHPLTVTAPGSLPLRFDPMRLRQVVDNLLTNAATHTPAGTAVSVSVGVEGRFAVIRVTDSGPGIPAEDQPRIFDRFYRVDDSRTRGSGGSGLGLAVVHSLVAAHGGTITVDSHPGSTTFTIRIPR</sequence>
<dbReference type="Pfam" id="PF00512">
    <property type="entry name" value="HisKA"/>
    <property type="match status" value="1"/>
</dbReference>
<keyword evidence="15" id="KW-1185">Reference proteome</keyword>
<evidence type="ECO:0000256" key="6">
    <source>
        <dbReference type="ARBA" id="ARBA00022692"/>
    </source>
</evidence>
<comment type="catalytic activity">
    <reaction evidence="1">
        <text>ATP + protein L-histidine = ADP + protein N-phospho-L-histidine.</text>
        <dbReference type="EC" id="2.7.13.3"/>
    </reaction>
</comment>
<dbReference type="EMBL" id="BAAABU010000009">
    <property type="protein sequence ID" value="GAA0238283.1"/>
    <property type="molecule type" value="Genomic_DNA"/>
</dbReference>
<dbReference type="SUPFAM" id="SSF55874">
    <property type="entry name" value="ATPase domain of HSP90 chaperone/DNA topoisomerase II/histidine kinase"/>
    <property type="match status" value="1"/>
</dbReference>
<gene>
    <name evidence="14" type="ORF">GCM10010492_41750</name>
</gene>
<dbReference type="InterPro" id="IPR036097">
    <property type="entry name" value="HisK_dim/P_sf"/>
</dbReference>
<dbReference type="SUPFAM" id="SSF47384">
    <property type="entry name" value="Homodimeric domain of signal transducing histidine kinase"/>
    <property type="match status" value="1"/>
</dbReference>
<dbReference type="PROSITE" id="PS50885">
    <property type="entry name" value="HAMP"/>
    <property type="match status" value="1"/>
</dbReference>
<evidence type="ECO:0000256" key="1">
    <source>
        <dbReference type="ARBA" id="ARBA00000085"/>
    </source>
</evidence>
<dbReference type="Gene3D" id="1.10.287.130">
    <property type="match status" value="1"/>
</dbReference>
<comment type="subcellular location">
    <subcellularLocation>
        <location evidence="2">Cell membrane</location>
    </subcellularLocation>
</comment>
<evidence type="ECO:0000256" key="4">
    <source>
        <dbReference type="ARBA" id="ARBA00022553"/>
    </source>
</evidence>
<dbReference type="Gene3D" id="3.30.565.10">
    <property type="entry name" value="Histidine kinase-like ATPase, C-terminal domain"/>
    <property type="match status" value="1"/>
</dbReference>
<dbReference type="PROSITE" id="PS50109">
    <property type="entry name" value="HIS_KIN"/>
    <property type="match status" value="1"/>
</dbReference>
<evidence type="ECO:0000256" key="3">
    <source>
        <dbReference type="ARBA" id="ARBA00012438"/>
    </source>
</evidence>
<name>A0ABP3DSZ3_9PSEU</name>
<evidence type="ECO:0000256" key="11">
    <source>
        <dbReference type="SAM" id="Phobius"/>
    </source>
</evidence>
<dbReference type="PANTHER" id="PTHR45436">
    <property type="entry name" value="SENSOR HISTIDINE KINASE YKOH"/>
    <property type="match status" value="1"/>
</dbReference>
<feature type="transmembrane region" description="Helical" evidence="11">
    <location>
        <begin position="160"/>
        <end position="183"/>
    </location>
</feature>
<feature type="domain" description="Histidine kinase" evidence="12">
    <location>
        <begin position="258"/>
        <end position="472"/>
    </location>
</feature>
<dbReference type="EC" id="2.7.13.3" evidence="3"/>
<dbReference type="InterPro" id="IPR003661">
    <property type="entry name" value="HisK_dim/P_dom"/>
</dbReference>
<dbReference type="CDD" id="cd06225">
    <property type="entry name" value="HAMP"/>
    <property type="match status" value="1"/>
</dbReference>
<keyword evidence="9" id="KW-0902">Two-component regulatory system</keyword>
<reference evidence="15" key="1">
    <citation type="journal article" date="2019" name="Int. J. Syst. Evol. Microbiol.">
        <title>The Global Catalogue of Microorganisms (GCM) 10K type strain sequencing project: providing services to taxonomists for standard genome sequencing and annotation.</title>
        <authorList>
            <consortium name="The Broad Institute Genomics Platform"/>
            <consortium name="The Broad Institute Genome Sequencing Center for Infectious Disease"/>
            <person name="Wu L."/>
            <person name="Ma J."/>
        </authorList>
    </citation>
    <scope>NUCLEOTIDE SEQUENCE [LARGE SCALE GENOMIC DNA]</scope>
    <source>
        <strain evidence="15">JCM 3380</strain>
    </source>
</reference>
<dbReference type="GO" id="GO:0016301">
    <property type="term" value="F:kinase activity"/>
    <property type="evidence" value="ECO:0007669"/>
    <property type="project" value="UniProtKB-KW"/>
</dbReference>
<evidence type="ECO:0000256" key="8">
    <source>
        <dbReference type="ARBA" id="ARBA00022989"/>
    </source>
</evidence>
<keyword evidence="5" id="KW-0808">Transferase</keyword>
<keyword evidence="10 11" id="KW-0472">Membrane</keyword>
<evidence type="ECO:0000256" key="10">
    <source>
        <dbReference type="ARBA" id="ARBA00023136"/>
    </source>
</evidence>
<dbReference type="SMART" id="SM00387">
    <property type="entry name" value="HATPase_c"/>
    <property type="match status" value="1"/>
</dbReference>
<dbReference type="SMART" id="SM00388">
    <property type="entry name" value="HisKA"/>
    <property type="match status" value="1"/>
</dbReference>
<evidence type="ECO:0000313" key="15">
    <source>
        <dbReference type="Proteomes" id="UP001500416"/>
    </source>
</evidence>
<evidence type="ECO:0000256" key="9">
    <source>
        <dbReference type="ARBA" id="ARBA00023012"/>
    </source>
</evidence>
<dbReference type="CDD" id="cd00082">
    <property type="entry name" value="HisKA"/>
    <property type="match status" value="1"/>
</dbReference>
<dbReference type="InterPro" id="IPR003660">
    <property type="entry name" value="HAMP_dom"/>
</dbReference>
<dbReference type="InterPro" id="IPR050428">
    <property type="entry name" value="TCS_sensor_his_kinase"/>
</dbReference>
<keyword evidence="8 11" id="KW-1133">Transmembrane helix</keyword>
<dbReference type="Proteomes" id="UP001500416">
    <property type="component" value="Unassembled WGS sequence"/>
</dbReference>
<dbReference type="CDD" id="cd00075">
    <property type="entry name" value="HATPase"/>
    <property type="match status" value="1"/>
</dbReference>
<evidence type="ECO:0000256" key="5">
    <source>
        <dbReference type="ARBA" id="ARBA00022679"/>
    </source>
</evidence>
<dbReference type="RefSeq" id="WP_343935512.1">
    <property type="nucleotide sequence ID" value="NZ_BAAABU010000009.1"/>
</dbReference>
<protein>
    <recommendedName>
        <fullName evidence="3">histidine kinase</fullName>
        <ecNumber evidence="3">2.7.13.3</ecNumber>
    </recommendedName>
</protein>
<evidence type="ECO:0000259" key="13">
    <source>
        <dbReference type="PROSITE" id="PS50885"/>
    </source>
</evidence>
<evidence type="ECO:0000256" key="7">
    <source>
        <dbReference type="ARBA" id="ARBA00022777"/>
    </source>
</evidence>
<keyword evidence="7 14" id="KW-0418">Kinase</keyword>
<dbReference type="PANTHER" id="PTHR45436:SF5">
    <property type="entry name" value="SENSOR HISTIDINE KINASE TRCS"/>
    <property type="match status" value="1"/>
</dbReference>
<dbReference type="InterPro" id="IPR036890">
    <property type="entry name" value="HATPase_C_sf"/>
</dbReference>
<keyword evidence="4" id="KW-0597">Phosphoprotein</keyword>
<dbReference type="InterPro" id="IPR005467">
    <property type="entry name" value="His_kinase_dom"/>
</dbReference>
<dbReference type="Pfam" id="PF02518">
    <property type="entry name" value="HATPase_c"/>
    <property type="match status" value="1"/>
</dbReference>
<proteinExistence type="predicted"/>
<dbReference type="InterPro" id="IPR004358">
    <property type="entry name" value="Sig_transdc_His_kin-like_C"/>
</dbReference>
<dbReference type="Pfam" id="PF00672">
    <property type="entry name" value="HAMP"/>
    <property type="match status" value="1"/>
</dbReference>
<dbReference type="InterPro" id="IPR003594">
    <property type="entry name" value="HATPase_dom"/>
</dbReference>
<dbReference type="Gene3D" id="6.10.340.10">
    <property type="match status" value="1"/>
</dbReference>
<organism evidence="14 15">
    <name type="scientific">Saccharothrix mutabilis subsp. mutabilis</name>
    <dbReference type="NCBI Taxonomy" id="66855"/>
    <lineage>
        <taxon>Bacteria</taxon>
        <taxon>Bacillati</taxon>
        <taxon>Actinomycetota</taxon>
        <taxon>Actinomycetes</taxon>
        <taxon>Pseudonocardiales</taxon>
        <taxon>Pseudonocardiaceae</taxon>
        <taxon>Saccharothrix</taxon>
    </lineage>
</organism>
<feature type="domain" description="HAMP" evidence="13">
    <location>
        <begin position="184"/>
        <end position="243"/>
    </location>
</feature>
<dbReference type="PRINTS" id="PR00344">
    <property type="entry name" value="BCTRLSENSOR"/>
</dbReference>
<dbReference type="SMART" id="SM00304">
    <property type="entry name" value="HAMP"/>
    <property type="match status" value="1"/>
</dbReference>
<evidence type="ECO:0000256" key="2">
    <source>
        <dbReference type="ARBA" id="ARBA00004236"/>
    </source>
</evidence>
<accession>A0ABP3DSZ3</accession>
<evidence type="ECO:0000313" key="14">
    <source>
        <dbReference type="EMBL" id="GAA0238283.1"/>
    </source>
</evidence>
<comment type="caution">
    <text evidence="14">The sequence shown here is derived from an EMBL/GenBank/DDBJ whole genome shotgun (WGS) entry which is preliminary data.</text>
</comment>